<accession>A0A150MEM4</accession>
<sequence length="78" mass="8956">MLPETGRGANPPFRRAESVPLSPIPLLSAAKVSVGFYGCDRRTNRKIHSLPPFPGYQTAQNMVYWKRKKYSFLRRIFS</sequence>
<reference evidence="1 2" key="1">
    <citation type="submission" date="2016-01" db="EMBL/GenBank/DDBJ databases">
        <title>Draft Genome Sequences of Seven Thermophilic Sporeformers Isolated from Foods.</title>
        <authorList>
            <person name="Berendsen E.M."/>
            <person name="Wells-Bennik M.H."/>
            <person name="Krawcyk A.O."/>
            <person name="De Jong A."/>
            <person name="Holsappel S."/>
            <person name="Eijlander R.T."/>
            <person name="Kuipers O.P."/>
        </authorList>
    </citation>
    <scope>NUCLEOTIDE SEQUENCE [LARGE SCALE GENOMIC DNA]</scope>
    <source>
        <strain evidence="1 2">B4135</strain>
    </source>
</reference>
<evidence type="ECO:0000313" key="1">
    <source>
        <dbReference type="EMBL" id="KYD22848.1"/>
    </source>
</evidence>
<gene>
    <name evidence="1" type="ORF">B4135_1071</name>
</gene>
<dbReference type="Proteomes" id="UP000075683">
    <property type="component" value="Unassembled WGS sequence"/>
</dbReference>
<proteinExistence type="predicted"/>
<evidence type="ECO:0000313" key="2">
    <source>
        <dbReference type="Proteomes" id="UP000075683"/>
    </source>
</evidence>
<dbReference type="AlphaFoldDB" id="A0A150MEM4"/>
<organism evidence="1 2">
    <name type="scientific">Caldibacillus debilis</name>
    <dbReference type="NCBI Taxonomy" id="301148"/>
    <lineage>
        <taxon>Bacteria</taxon>
        <taxon>Bacillati</taxon>
        <taxon>Bacillota</taxon>
        <taxon>Bacilli</taxon>
        <taxon>Bacillales</taxon>
        <taxon>Bacillaceae</taxon>
        <taxon>Caldibacillus</taxon>
    </lineage>
</organism>
<protein>
    <submittedName>
        <fullName evidence="1">Uncharacterized protein</fullName>
    </submittedName>
</protein>
<comment type="caution">
    <text evidence="1">The sequence shown here is derived from an EMBL/GenBank/DDBJ whole genome shotgun (WGS) entry which is preliminary data.</text>
</comment>
<dbReference type="EMBL" id="LQYT01000006">
    <property type="protein sequence ID" value="KYD22848.1"/>
    <property type="molecule type" value="Genomic_DNA"/>
</dbReference>
<name>A0A150MEM4_9BACI</name>
<dbReference type="STRING" id="301148.B4135_1071"/>